<dbReference type="EMBL" id="BNCF01000013">
    <property type="protein sequence ID" value="GHE39772.1"/>
    <property type="molecule type" value="Genomic_DNA"/>
</dbReference>
<dbReference type="SUPFAM" id="SSF81901">
    <property type="entry name" value="HCP-like"/>
    <property type="match status" value="1"/>
</dbReference>
<reference evidence="2" key="2">
    <citation type="submission" date="2020-09" db="EMBL/GenBank/DDBJ databases">
        <authorList>
            <person name="Sun Q."/>
            <person name="Kim S."/>
        </authorList>
    </citation>
    <scope>NUCLEOTIDE SEQUENCE</scope>
    <source>
        <strain evidence="2">KCTC 32020</strain>
    </source>
</reference>
<dbReference type="Proteomes" id="UP000636453">
    <property type="component" value="Unassembled WGS sequence"/>
</dbReference>
<feature type="chain" id="PRO_5036767625" description="Sel1 repeat family protein" evidence="1">
    <location>
        <begin position="20"/>
        <end position="476"/>
    </location>
</feature>
<evidence type="ECO:0000256" key="1">
    <source>
        <dbReference type="SAM" id="SignalP"/>
    </source>
</evidence>
<evidence type="ECO:0008006" key="4">
    <source>
        <dbReference type="Google" id="ProtNLM"/>
    </source>
</evidence>
<organism evidence="2 3">
    <name type="scientific">Vulcaniibacterium thermophilum</name>
    <dbReference type="NCBI Taxonomy" id="1169913"/>
    <lineage>
        <taxon>Bacteria</taxon>
        <taxon>Pseudomonadati</taxon>
        <taxon>Pseudomonadota</taxon>
        <taxon>Gammaproteobacteria</taxon>
        <taxon>Lysobacterales</taxon>
        <taxon>Lysobacteraceae</taxon>
        <taxon>Vulcaniibacterium</taxon>
    </lineage>
</organism>
<evidence type="ECO:0000313" key="2">
    <source>
        <dbReference type="EMBL" id="GHE39772.1"/>
    </source>
</evidence>
<keyword evidence="1" id="KW-0732">Signal</keyword>
<dbReference type="RefSeq" id="WP_146473392.1">
    <property type="nucleotide sequence ID" value="NZ_BNCF01000013.1"/>
</dbReference>
<evidence type="ECO:0000313" key="3">
    <source>
        <dbReference type="Proteomes" id="UP000636453"/>
    </source>
</evidence>
<dbReference type="OrthoDB" id="5979547at2"/>
<comment type="caution">
    <text evidence="2">The sequence shown here is derived from an EMBL/GenBank/DDBJ whole genome shotgun (WGS) entry which is preliminary data.</text>
</comment>
<dbReference type="PANTHER" id="PTHR11102:SF160">
    <property type="entry name" value="ERAD-ASSOCIATED E3 UBIQUITIN-PROTEIN LIGASE COMPONENT HRD3"/>
    <property type="match status" value="1"/>
</dbReference>
<feature type="signal peptide" evidence="1">
    <location>
        <begin position="1"/>
        <end position="19"/>
    </location>
</feature>
<accession>A0A918Z847</accession>
<dbReference type="PANTHER" id="PTHR11102">
    <property type="entry name" value="SEL-1-LIKE PROTEIN"/>
    <property type="match status" value="1"/>
</dbReference>
<keyword evidence="3" id="KW-1185">Reference proteome</keyword>
<dbReference type="AlphaFoldDB" id="A0A918Z847"/>
<sequence>MSRRLLLLLCLPFALGARAADDLDAMNAVSAAWGRYAELAPEEDPAVVALYSGAHLRHFGFLRDAALYASAEQVRRLPPWDRLVVMALRLHADADALAALDERGVATLCWRKRICSVWMRHADARPAALSHVTLIGADRAVGEVGAPDGEQFFFGPDFVREDGAWRIEPEALSNELSALIAEQGRTVGERALLEHLLGDTVGGEGAEPPSLVTVEGPLREDAAQRTRLNERWPAYDTAFRRRLAALERKAEDGDPLALWQLGALTYAGHEPLVRRDRERAIALLERASEAGHAKAASALLQALVEGDAPPDAATLRRLLPHAQRAAEAGDRDAMLALSNFYSEGAAGLPLDCRRAVEWIERAEDAGLDVARNNRVWLLATCPVDGQRDPPRALELARHLIERRAELHSSELDTVAAAYAANGDFAQAVAWQQDAIARLPADAPAPVAKGMRARLALYRRGRPYVDRDFDLTGGPAR</sequence>
<name>A0A918Z847_9GAMM</name>
<proteinExistence type="predicted"/>
<reference evidence="2" key="1">
    <citation type="journal article" date="2014" name="Int. J. Syst. Evol. Microbiol.">
        <title>Complete genome sequence of Corynebacterium casei LMG S-19264T (=DSM 44701T), isolated from a smear-ripened cheese.</title>
        <authorList>
            <consortium name="US DOE Joint Genome Institute (JGI-PGF)"/>
            <person name="Walter F."/>
            <person name="Albersmeier A."/>
            <person name="Kalinowski J."/>
            <person name="Ruckert C."/>
        </authorList>
    </citation>
    <scope>NUCLEOTIDE SEQUENCE</scope>
    <source>
        <strain evidence="2">KCTC 32020</strain>
    </source>
</reference>
<dbReference type="InterPro" id="IPR050767">
    <property type="entry name" value="Sel1_AlgK"/>
</dbReference>
<dbReference type="Gene3D" id="1.25.40.10">
    <property type="entry name" value="Tetratricopeptide repeat domain"/>
    <property type="match status" value="1"/>
</dbReference>
<gene>
    <name evidence="2" type="ORF">GCM10007167_22270</name>
</gene>
<dbReference type="InterPro" id="IPR011990">
    <property type="entry name" value="TPR-like_helical_dom_sf"/>
</dbReference>
<protein>
    <recommendedName>
        <fullName evidence="4">Sel1 repeat family protein</fullName>
    </recommendedName>
</protein>
<dbReference type="InterPro" id="IPR006597">
    <property type="entry name" value="Sel1-like"/>
</dbReference>
<dbReference type="SMART" id="SM00671">
    <property type="entry name" value="SEL1"/>
    <property type="match status" value="2"/>
</dbReference>
<dbReference type="Pfam" id="PF08238">
    <property type="entry name" value="Sel1"/>
    <property type="match status" value="2"/>
</dbReference>